<evidence type="ECO:0000259" key="17">
    <source>
        <dbReference type="PROSITE" id="PS50222"/>
    </source>
</evidence>
<dbReference type="PRINTS" id="PR00926">
    <property type="entry name" value="MITOCARRIER"/>
</dbReference>
<feature type="domain" description="EF-hand" evidence="17">
    <location>
        <begin position="77"/>
        <end position="112"/>
    </location>
</feature>
<keyword evidence="8" id="KW-0677">Repeat</keyword>
<evidence type="ECO:0000256" key="4">
    <source>
        <dbReference type="ARBA" id="ARBA00021935"/>
    </source>
</evidence>
<evidence type="ECO:0000313" key="19">
    <source>
        <dbReference type="Proteomes" id="UP001310890"/>
    </source>
</evidence>
<evidence type="ECO:0000256" key="9">
    <source>
        <dbReference type="ARBA" id="ARBA00022792"/>
    </source>
</evidence>
<dbReference type="PROSITE" id="PS00018">
    <property type="entry name" value="EF_HAND_1"/>
    <property type="match status" value="2"/>
</dbReference>
<dbReference type="PANTHER" id="PTHR24089">
    <property type="entry name" value="SOLUTE CARRIER FAMILY 25"/>
    <property type="match status" value="1"/>
</dbReference>
<keyword evidence="7" id="KW-0479">Metal-binding</keyword>
<evidence type="ECO:0000256" key="13">
    <source>
        <dbReference type="ARBA" id="ARBA00023136"/>
    </source>
</evidence>
<keyword evidence="13 14" id="KW-0472">Membrane</keyword>
<evidence type="ECO:0000256" key="5">
    <source>
        <dbReference type="ARBA" id="ARBA00022448"/>
    </source>
</evidence>
<feature type="transmembrane region" description="Helical" evidence="16">
    <location>
        <begin position="520"/>
        <end position="544"/>
    </location>
</feature>
<feature type="domain" description="EF-hand" evidence="17">
    <location>
        <begin position="113"/>
        <end position="148"/>
    </location>
</feature>
<dbReference type="Pfam" id="PF13202">
    <property type="entry name" value="EF-hand_5"/>
    <property type="match status" value="1"/>
</dbReference>
<dbReference type="InterPro" id="IPR002048">
    <property type="entry name" value="EF_hand_dom"/>
</dbReference>
<evidence type="ECO:0000313" key="18">
    <source>
        <dbReference type="EMBL" id="KAK5112632.1"/>
    </source>
</evidence>
<evidence type="ECO:0000256" key="11">
    <source>
        <dbReference type="ARBA" id="ARBA00022989"/>
    </source>
</evidence>
<dbReference type="GO" id="GO:0055085">
    <property type="term" value="P:transmembrane transport"/>
    <property type="evidence" value="ECO:0007669"/>
    <property type="project" value="InterPro"/>
</dbReference>
<feature type="repeat" description="Solcar" evidence="14">
    <location>
        <begin position="521"/>
        <end position="610"/>
    </location>
</feature>
<dbReference type="Proteomes" id="UP001310890">
    <property type="component" value="Unassembled WGS sequence"/>
</dbReference>
<dbReference type="GO" id="GO:0005509">
    <property type="term" value="F:calcium ion binding"/>
    <property type="evidence" value="ECO:0007669"/>
    <property type="project" value="InterPro"/>
</dbReference>
<evidence type="ECO:0000256" key="1">
    <source>
        <dbReference type="ARBA" id="ARBA00002238"/>
    </source>
</evidence>
<dbReference type="SUPFAM" id="SSF47473">
    <property type="entry name" value="EF-hand"/>
    <property type="match status" value="1"/>
</dbReference>
<dbReference type="CDD" id="cd00051">
    <property type="entry name" value="EFh"/>
    <property type="match status" value="1"/>
</dbReference>
<name>A0AAN7TFT4_9PEZI</name>
<evidence type="ECO:0000256" key="7">
    <source>
        <dbReference type="ARBA" id="ARBA00022723"/>
    </source>
</evidence>
<dbReference type="GO" id="GO:0005743">
    <property type="term" value="C:mitochondrial inner membrane"/>
    <property type="evidence" value="ECO:0007669"/>
    <property type="project" value="UniProtKB-SubCell"/>
</dbReference>
<proteinExistence type="inferred from homology"/>
<dbReference type="FunFam" id="1.50.40.10:FF:000016">
    <property type="entry name" value="Solute carrier family 25 member 23"/>
    <property type="match status" value="1"/>
</dbReference>
<dbReference type="Gene3D" id="1.10.238.10">
    <property type="entry name" value="EF-hand"/>
    <property type="match status" value="1"/>
</dbReference>
<keyword evidence="9" id="KW-0999">Mitochondrion inner membrane</keyword>
<keyword evidence="10" id="KW-0106">Calcium</keyword>
<comment type="similarity">
    <text evidence="3">Belongs to the mitochondrial carrier (TC 2.A.29) family.</text>
</comment>
<evidence type="ECO:0000256" key="3">
    <source>
        <dbReference type="ARBA" id="ARBA00006375"/>
    </source>
</evidence>
<feature type="transmembrane region" description="Helical" evidence="16">
    <location>
        <begin position="478"/>
        <end position="499"/>
    </location>
</feature>
<dbReference type="SUPFAM" id="SSF103506">
    <property type="entry name" value="Mitochondrial carrier"/>
    <property type="match status" value="1"/>
</dbReference>
<keyword evidence="11 16" id="KW-1133">Transmembrane helix</keyword>
<comment type="subcellular location">
    <subcellularLocation>
        <location evidence="2">Mitochondrion inner membrane</location>
        <topology evidence="2">Multi-pass membrane protein</topology>
    </subcellularLocation>
</comment>
<dbReference type="Gene3D" id="1.50.40.10">
    <property type="entry name" value="Mitochondrial carrier domain"/>
    <property type="match status" value="1"/>
</dbReference>
<dbReference type="EMBL" id="JAVRRL010000029">
    <property type="protein sequence ID" value="KAK5112632.1"/>
    <property type="molecule type" value="Genomic_DNA"/>
</dbReference>
<protein>
    <recommendedName>
        <fullName evidence="4">Mitochondrial thiamine pyrophosphate carrier 1</fullName>
    </recommendedName>
</protein>
<comment type="function">
    <text evidence="1">Mitochondrial transporter that mediates uptake of thiamine pyrophosphate (ThPP) into mitochondria.</text>
</comment>
<evidence type="ECO:0000256" key="16">
    <source>
        <dbReference type="SAM" id="Phobius"/>
    </source>
</evidence>
<dbReference type="InterPro" id="IPR002067">
    <property type="entry name" value="MCP"/>
</dbReference>
<evidence type="ECO:0000256" key="14">
    <source>
        <dbReference type="PROSITE-ProRule" id="PRU00282"/>
    </source>
</evidence>
<evidence type="ECO:0000256" key="10">
    <source>
        <dbReference type="ARBA" id="ARBA00022837"/>
    </source>
</evidence>
<feature type="repeat" description="Solcar" evidence="14">
    <location>
        <begin position="296"/>
        <end position="400"/>
    </location>
</feature>
<gene>
    <name evidence="18" type="ORF">LTR62_003947</name>
</gene>
<dbReference type="PROSITE" id="PS50222">
    <property type="entry name" value="EF_HAND_2"/>
    <property type="match status" value="2"/>
</dbReference>
<dbReference type="InterPro" id="IPR023395">
    <property type="entry name" value="MCP_dom_sf"/>
</dbReference>
<comment type="caution">
    <text evidence="18">The sequence shown here is derived from an EMBL/GenBank/DDBJ whole genome shotgun (WGS) entry which is preliminary data.</text>
</comment>
<evidence type="ECO:0000256" key="8">
    <source>
        <dbReference type="ARBA" id="ARBA00022737"/>
    </source>
</evidence>
<dbReference type="PROSITE" id="PS50920">
    <property type="entry name" value="SOLCAR"/>
    <property type="match status" value="3"/>
</dbReference>
<organism evidence="18 19">
    <name type="scientific">Meristemomyces frigidus</name>
    <dbReference type="NCBI Taxonomy" id="1508187"/>
    <lineage>
        <taxon>Eukaryota</taxon>
        <taxon>Fungi</taxon>
        <taxon>Dikarya</taxon>
        <taxon>Ascomycota</taxon>
        <taxon>Pezizomycotina</taxon>
        <taxon>Dothideomycetes</taxon>
        <taxon>Dothideomycetidae</taxon>
        <taxon>Mycosphaerellales</taxon>
        <taxon>Teratosphaeriaceae</taxon>
        <taxon>Meristemomyces</taxon>
    </lineage>
</organism>
<keyword evidence="12" id="KW-0496">Mitochondrion</keyword>
<feature type="repeat" description="Solcar" evidence="14">
    <location>
        <begin position="413"/>
        <end position="502"/>
    </location>
</feature>
<keyword evidence="5" id="KW-0813">Transport</keyword>
<accession>A0AAN7TFT4</accession>
<evidence type="ECO:0000256" key="15">
    <source>
        <dbReference type="SAM" id="MobiDB-lite"/>
    </source>
</evidence>
<keyword evidence="6 14" id="KW-0812">Transmembrane</keyword>
<dbReference type="AlphaFoldDB" id="A0AAN7TFT4"/>
<sequence>METESAQEREARLRALWRRLDTHNANKLDLPALQEGLKAIDHPLQNATSLIRDMLTACDINHDGTISYEEFGRFCIETERQLRVLFDGLDRDRDGRLDKSELQIGFERAGVRVEAERLERFFGHVDRNRDGTISFGEWRDFLLFIPASTPGLKAVFNYYTSTHKLTAEGDVQMSDQAINGAGMTLVFFRDLFFGAIVQLVPSPSPPPPSSLFSTTTNNSSNNNQYNYNDTSTAPAKPDYNPKTKTFDLQPSQANDLAESDPHIPLKPARRKHVTHSSDEETELIQELEPLTLTDLVPDVGYFIAGGLSGITSRTVTAPLDRLKVYLIAQTGNANEAIQAAKSGAAVKATQQAGKTLWKACGELWAAGGIRSLFAGNGINVVKVMPESAVKFGSYEACKRGVAHMEGHNDPTNISQPSQFVAGGVAGMISQAVVYPLDTLKFRMQCETVPGGQHGNALLINTARRMWASNGVVAFYRGLPMGLVGMFPYAAIDLFTFETLKKRLVARNMKMYGYKTEEDALPGNFTLALMGGFSGAIGASIVYPINLLRTRLQSQGTASHPRTYTGIADVTRQTIRGEGFKGLFKGLTPNLLKVVPAVSIVSRSLSHVPPLSLPQGAGTGSRNMMSFRSQSCANQTYVVYENCKKALHLH</sequence>
<evidence type="ECO:0000256" key="12">
    <source>
        <dbReference type="ARBA" id="ARBA00023128"/>
    </source>
</evidence>
<dbReference type="InterPro" id="IPR018247">
    <property type="entry name" value="EF_Hand_1_Ca_BS"/>
</dbReference>
<evidence type="ECO:0000256" key="2">
    <source>
        <dbReference type="ARBA" id="ARBA00004448"/>
    </source>
</evidence>
<feature type="compositionally biased region" description="Low complexity" evidence="15">
    <location>
        <begin position="210"/>
        <end position="232"/>
    </location>
</feature>
<dbReference type="InterPro" id="IPR018108">
    <property type="entry name" value="MCP_transmembrane"/>
</dbReference>
<reference evidence="18" key="1">
    <citation type="submission" date="2023-08" db="EMBL/GenBank/DDBJ databases">
        <title>Black Yeasts Isolated from many extreme environments.</title>
        <authorList>
            <person name="Coleine C."/>
            <person name="Stajich J.E."/>
            <person name="Selbmann L."/>
        </authorList>
    </citation>
    <scope>NUCLEOTIDE SEQUENCE</scope>
    <source>
        <strain evidence="18">CCFEE 5401</strain>
    </source>
</reference>
<dbReference type="InterPro" id="IPR011992">
    <property type="entry name" value="EF-hand-dom_pair"/>
</dbReference>
<dbReference type="Pfam" id="PF00153">
    <property type="entry name" value="Mito_carr"/>
    <property type="match status" value="3"/>
</dbReference>
<evidence type="ECO:0000256" key="6">
    <source>
        <dbReference type="ARBA" id="ARBA00022692"/>
    </source>
</evidence>
<feature type="region of interest" description="Disordered" evidence="15">
    <location>
        <begin position="204"/>
        <end position="244"/>
    </location>
</feature>
<dbReference type="SMART" id="SM00054">
    <property type="entry name" value="EFh"/>
    <property type="match status" value="4"/>
</dbReference>
<dbReference type="Pfam" id="PF13499">
    <property type="entry name" value="EF-hand_7"/>
    <property type="match status" value="1"/>
</dbReference>